<organism evidence="5 6">
    <name type="scientific">Mycolicibacterium confluentis</name>
    <dbReference type="NCBI Taxonomy" id="28047"/>
    <lineage>
        <taxon>Bacteria</taxon>
        <taxon>Bacillati</taxon>
        <taxon>Actinomycetota</taxon>
        <taxon>Actinomycetes</taxon>
        <taxon>Mycobacteriales</taxon>
        <taxon>Mycobacteriaceae</taxon>
        <taxon>Mycolicibacterium</taxon>
    </lineage>
</organism>
<dbReference type="InterPro" id="IPR048740">
    <property type="entry name" value="PurT_C"/>
</dbReference>
<gene>
    <name evidence="5" type="primary">purT</name>
    <name evidence="5" type="ORF">MCNF_41610</name>
</gene>
<dbReference type="Proteomes" id="UP000466931">
    <property type="component" value="Chromosome"/>
</dbReference>
<reference evidence="5" key="1">
    <citation type="journal article" date="2019" name="Emerg. Microbes Infect.">
        <title>Comprehensive subspecies identification of 175 nontuberculous mycobacteria species based on 7547 genomic profiles.</title>
        <authorList>
            <person name="Matsumoto Y."/>
            <person name="Kinjo T."/>
            <person name="Motooka D."/>
            <person name="Nabeya D."/>
            <person name="Jung N."/>
            <person name="Uechi K."/>
            <person name="Horii T."/>
            <person name="Iida T."/>
            <person name="Fujita J."/>
            <person name="Nakamura S."/>
        </authorList>
    </citation>
    <scope>NUCLEOTIDE SEQUENCE [LARGE SCALE GENOMIC DNA]</scope>
    <source>
        <strain evidence="5">JCM 13671</strain>
    </source>
</reference>
<dbReference type="SUPFAM" id="SSF52440">
    <property type="entry name" value="PreATP-grasp domain"/>
    <property type="match status" value="1"/>
</dbReference>
<dbReference type="EMBL" id="AP022612">
    <property type="protein sequence ID" value="BBZ35556.1"/>
    <property type="molecule type" value="Genomic_DNA"/>
</dbReference>
<evidence type="ECO:0000256" key="4">
    <source>
        <dbReference type="ARBA" id="ARBA00022840"/>
    </source>
</evidence>
<dbReference type="GO" id="GO:0016874">
    <property type="term" value="F:ligase activity"/>
    <property type="evidence" value="ECO:0007669"/>
    <property type="project" value="UniProtKB-KW"/>
</dbReference>
<dbReference type="Pfam" id="PF02222">
    <property type="entry name" value="ATP-grasp"/>
    <property type="match status" value="1"/>
</dbReference>
<evidence type="ECO:0000313" key="6">
    <source>
        <dbReference type="Proteomes" id="UP000466931"/>
    </source>
</evidence>
<dbReference type="SUPFAM" id="SSF56059">
    <property type="entry name" value="Glutathione synthetase ATP-binding domain-like"/>
    <property type="match status" value="1"/>
</dbReference>
<dbReference type="GO" id="GO:0005524">
    <property type="term" value="F:ATP binding"/>
    <property type="evidence" value="ECO:0007669"/>
    <property type="project" value="UniProtKB-UniRule"/>
</dbReference>
<name>A0A7I7Y1R7_9MYCO</name>
<keyword evidence="5" id="KW-0808">Transferase</keyword>
<dbReference type="InterPro" id="IPR016185">
    <property type="entry name" value="PreATP-grasp_dom_sf"/>
</dbReference>
<dbReference type="InterPro" id="IPR011761">
    <property type="entry name" value="ATP-grasp"/>
</dbReference>
<dbReference type="GO" id="GO:0005829">
    <property type="term" value="C:cytosol"/>
    <property type="evidence" value="ECO:0007669"/>
    <property type="project" value="TreeGrafter"/>
</dbReference>
<keyword evidence="4" id="KW-0067">ATP-binding</keyword>
<keyword evidence="6" id="KW-1185">Reference proteome</keyword>
<protein>
    <submittedName>
        <fullName evidence="5">Phosphoribosylglycinamide formyltransferase 2</fullName>
    </submittedName>
</protein>
<sequence length="394" mass="40819">MTGTPGPRPPRVLLLGAAELGREVVAGFTRLGAHVIAVDGHADAPALQVAGESAVVALTDSDALTAAIERFRPDCVVSATDAVAADALAAAEAGSATVVPSARRARLSLDREGMRRLAADELGLPTAPFWFAGSVEELQSVALHAGYPMVVKPLIAVPGAGQSVLLRDDDVAPAWEAAVSAGGRFAHRRVLAESVVDIDHEVTLLAVRSGDAGAPQFCEPIGHRHVDGVLECWQPQQLTPVALDSARSIAARIVNAFGGRGVFGVELLVRGDEVYFSDVTALPHDSALVTARTQRLSVFDLQARAALGLPVDTIMISPGAAEVTYQPPAGADLAPRIGAALRTPESDVLVFPAPTATPGPSRTRFGVALATAPDVQQARERARQASAALRGDDA</sequence>
<dbReference type="InterPro" id="IPR003135">
    <property type="entry name" value="ATP-grasp_carboxylate-amine"/>
</dbReference>
<dbReference type="PANTHER" id="PTHR43055:SF1">
    <property type="entry name" value="FORMATE-DEPENDENT PHOSPHORIBOSYLGLYCINAMIDE FORMYLTRANSFERASE"/>
    <property type="match status" value="1"/>
</dbReference>
<dbReference type="RefSeq" id="WP_234812870.1">
    <property type="nucleotide sequence ID" value="NZ_AP022612.1"/>
</dbReference>
<evidence type="ECO:0000313" key="5">
    <source>
        <dbReference type="EMBL" id="BBZ35556.1"/>
    </source>
</evidence>
<evidence type="ECO:0000256" key="1">
    <source>
        <dbReference type="ARBA" id="ARBA00022598"/>
    </source>
</evidence>
<proteinExistence type="predicted"/>
<dbReference type="Gene3D" id="3.30.1490.20">
    <property type="entry name" value="ATP-grasp fold, A domain"/>
    <property type="match status" value="1"/>
</dbReference>
<dbReference type="AlphaFoldDB" id="A0A7I7Y1R7"/>
<dbReference type="Gene3D" id="3.40.50.20">
    <property type="match status" value="1"/>
</dbReference>
<dbReference type="NCBIfam" id="NF006766">
    <property type="entry name" value="PRK09288.1"/>
    <property type="match status" value="1"/>
</dbReference>
<evidence type="ECO:0000256" key="2">
    <source>
        <dbReference type="ARBA" id="ARBA00022741"/>
    </source>
</evidence>
<dbReference type="InterPro" id="IPR013815">
    <property type="entry name" value="ATP_grasp_subdomain_1"/>
</dbReference>
<dbReference type="PROSITE" id="PS50975">
    <property type="entry name" value="ATP_GRASP"/>
    <property type="match status" value="1"/>
</dbReference>
<dbReference type="Pfam" id="PF21244">
    <property type="entry name" value="PurT_C"/>
    <property type="match status" value="1"/>
</dbReference>
<accession>A0A7I7Y1R7</accession>
<dbReference type="GO" id="GO:0016740">
    <property type="term" value="F:transferase activity"/>
    <property type="evidence" value="ECO:0007669"/>
    <property type="project" value="UniProtKB-KW"/>
</dbReference>
<reference evidence="5" key="2">
    <citation type="submission" date="2020-02" db="EMBL/GenBank/DDBJ databases">
        <authorList>
            <person name="Matsumoto Y."/>
            <person name="Motooka D."/>
            <person name="Nakamura S."/>
        </authorList>
    </citation>
    <scope>NUCLEOTIDE SEQUENCE</scope>
    <source>
        <strain evidence="5">JCM 13671</strain>
    </source>
</reference>
<keyword evidence="3" id="KW-0658">Purine biosynthesis</keyword>
<dbReference type="Gene3D" id="3.30.470.20">
    <property type="entry name" value="ATP-grasp fold, B domain"/>
    <property type="match status" value="1"/>
</dbReference>
<dbReference type="PANTHER" id="PTHR43055">
    <property type="entry name" value="FORMATE-DEPENDENT PHOSPHORIBOSYLGLYCINAMIDE FORMYLTRANSFERASE"/>
    <property type="match status" value="1"/>
</dbReference>
<keyword evidence="1" id="KW-0436">Ligase</keyword>
<keyword evidence="2" id="KW-0547">Nucleotide-binding</keyword>
<dbReference type="GO" id="GO:0046872">
    <property type="term" value="F:metal ion binding"/>
    <property type="evidence" value="ECO:0007669"/>
    <property type="project" value="InterPro"/>
</dbReference>
<evidence type="ECO:0000256" key="3">
    <source>
        <dbReference type="ARBA" id="ARBA00022755"/>
    </source>
</evidence>
<dbReference type="GO" id="GO:0006164">
    <property type="term" value="P:purine nucleotide biosynthetic process"/>
    <property type="evidence" value="ECO:0007669"/>
    <property type="project" value="UniProtKB-KW"/>
</dbReference>